<dbReference type="GO" id="GO:0005634">
    <property type="term" value="C:nucleus"/>
    <property type="evidence" value="ECO:0007669"/>
    <property type="project" value="TreeGrafter"/>
</dbReference>
<organism evidence="3 4">
    <name type="scientific">Colletotrichum karsti</name>
    <dbReference type="NCBI Taxonomy" id="1095194"/>
    <lineage>
        <taxon>Eukaryota</taxon>
        <taxon>Fungi</taxon>
        <taxon>Dikarya</taxon>
        <taxon>Ascomycota</taxon>
        <taxon>Pezizomycotina</taxon>
        <taxon>Sordariomycetes</taxon>
        <taxon>Hypocreomycetidae</taxon>
        <taxon>Glomerellales</taxon>
        <taxon>Glomerellaceae</taxon>
        <taxon>Colletotrichum</taxon>
        <taxon>Colletotrichum boninense species complex</taxon>
    </lineage>
</organism>
<dbReference type="InterPro" id="IPR035240">
    <property type="entry name" value="SprT_Zn_ribbon"/>
</dbReference>
<evidence type="ECO:0000313" key="4">
    <source>
        <dbReference type="Proteomes" id="UP000781932"/>
    </source>
</evidence>
<dbReference type="GeneID" id="62167853"/>
<evidence type="ECO:0000313" key="3">
    <source>
        <dbReference type="EMBL" id="KAF9870398.1"/>
    </source>
</evidence>
<feature type="compositionally biased region" description="Basic and acidic residues" evidence="1">
    <location>
        <begin position="361"/>
        <end position="373"/>
    </location>
</feature>
<name>A0A9P6HT04_9PEZI</name>
<feature type="domain" description="SprT-like" evidence="2">
    <location>
        <begin position="388"/>
        <end position="556"/>
    </location>
</feature>
<protein>
    <recommendedName>
        <fullName evidence="2">SprT-like domain-containing protein</fullName>
    </recommendedName>
</protein>
<dbReference type="OrthoDB" id="20772at2759"/>
<dbReference type="Pfam" id="PF10263">
    <property type="entry name" value="SprT-like"/>
    <property type="match status" value="1"/>
</dbReference>
<evidence type="ECO:0000256" key="1">
    <source>
        <dbReference type="SAM" id="MobiDB-lite"/>
    </source>
</evidence>
<dbReference type="EMBL" id="JAATWM020000054">
    <property type="protein sequence ID" value="KAF9870398.1"/>
    <property type="molecule type" value="Genomic_DNA"/>
</dbReference>
<feature type="compositionally biased region" description="Polar residues" evidence="1">
    <location>
        <begin position="193"/>
        <end position="212"/>
    </location>
</feature>
<accession>A0A9P6HT04</accession>
<dbReference type="Pfam" id="PF17283">
    <property type="entry name" value="Zn_ribbon_SprT"/>
    <property type="match status" value="1"/>
</dbReference>
<proteinExistence type="predicted"/>
<sequence length="634" mass="71272">MNGHVNFASSSEDEFPDLDVIFQRSKQTKRPVRSVPQETSANKNNSLPRRDDEKPTSSRLPKQKVSDEMKHGDFAAPPIVRRRKLGQKSDNPLLRPFGGFPNNEGQNLLEVPMRSKKIPAVNVRSLRNQDRATPPMSTPSGEADDDSDDSTHEATEITEADISEYFDARSEFEEEEDDDHAPTFFGQEPRAPTNRQRSARSQQSIPKPTGHSTSRRTPDLDMAHLTSSNNGHSERGTSSKGLGSDRAPGQHSARPTSAIIDLTDDMADALRRLDLTTEEPEKWQKKRQGNDTQVTPPTTPPKPNKTLVSPRKLPGIPKTPHRPSMDLFWSQEFVDDWNEEHSPKKLVLPATQKSPAKNKSTKADTAKQKETKKSFGKRKHDLAQSFLRELDDTITQGQLQSLAESTGGVQIKWSAKLNTTAGRANWRRETVRKLSTSTENSVTHRHHASIELAEKVIDDENRLLNVVAHEFCHLANFMVNGITGNPHGKEFKVWAAKCSRAFGDRGIEVTTKHSYEIDFRYVWECTDCGLEYKRHSKSINPERHRCGSCKAMLKQIKPTPRATAKQSDYQKFVKEQMKIVKEEYPKSAQKDVMKIIADRWGKRAGSNRATPESDGTPVPESIDKVGSRLNAITL</sequence>
<dbReference type="Proteomes" id="UP000781932">
    <property type="component" value="Unassembled WGS sequence"/>
</dbReference>
<evidence type="ECO:0000259" key="2">
    <source>
        <dbReference type="SMART" id="SM00731"/>
    </source>
</evidence>
<comment type="caution">
    <text evidence="3">The sequence shown here is derived from an EMBL/GenBank/DDBJ whole genome shotgun (WGS) entry which is preliminary data.</text>
</comment>
<dbReference type="GO" id="GO:0006950">
    <property type="term" value="P:response to stress"/>
    <property type="evidence" value="ECO:0007669"/>
    <property type="project" value="UniProtKB-ARBA"/>
</dbReference>
<feature type="region of interest" description="Disordered" evidence="1">
    <location>
        <begin position="1"/>
        <end position="323"/>
    </location>
</feature>
<dbReference type="CDD" id="cd00084">
    <property type="entry name" value="HMG-box_SF"/>
    <property type="match status" value="1"/>
</dbReference>
<feature type="compositionally biased region" description="Basic and acidic residues" evidence="1">
    <location>
        <begin position="268"/>
        <end position="283"/>
    </location>
</feature>
<feature type="region of interest" description="Disordered" evidence="1">
    <location>
        <begin position="601"/>
        <end position="626"/>
    </location>
</feature>
<keyword evidence="4" id="KW-1185">Reference proteome</keyword>
<dbReference type="PANTHER" id="PTHR23099">
    <property type="entry name" value="TRANSCRIPTIONAL REGULATOR"/>
    <property type="match status" value="1"/>
</dbReference>
<dbReference type="InterPro" id="IPR036910">
    <property type="entry name" value="HMG_box_dom_sf"/>
</dbReference>
<gene>
    <name evidence="3" type="ORF">CkaCkLH20_12065</name>
</gene>
<dbReference type="InterPro" id="IPR006640">
    <property type="entry name" value="SprT-like_domain"/>
</dbReference>
<dbReference type="SMART" id="SM00731">
    <property type="entry name" value="SprT"/>
    <property type="match status" value="1"/>
</dbReference>
<dbReference type="SUPFAM" id="SSF47095">
    <property type="entry name" value="HMG-box"/>
    <property type="match status" value="1"/>
</dbReference>
<dbReference type="AlphaFoldDB" id="A0A9P6HT04"/>
<feature type="compositionally biased region" description="Polar residues" evidence="1">
    <location>
        <begin position="36"/>
        <end position="47"/>
    </location>
</feature>
<dbReference type="PANTHER" id="PTHR23099:SF0">
    <property type="entry name" value="GERM CELL NUCLEAR ACIDIC PROTEIN"/>
    <property type="match status" value="1"/>
</dbReference>
<reference evidence="3" key="1">
    <citation type="submission" date="2020-03" db="EMBL/GenBank/DDBJ databases">
        <authorList>
            <person name="He L."/>
        </authorList>
    </citation>
    <scope>NUCLEOTIDE SEQUENCE</scope>
    <source>
        <strain evidence="3">CkLH20</strain>
    </source>
</reference>
<reference evidence="3" key="2">
    <citation type="submission" date="2020-11" db="EMBL/GenBank/DDBJ databases">
        <title>Whole genome sequencing of Colletotrichum sp.</title>
        <authorList>
            <person name="Li H."/>
        </authorList>
    </citation>
    <scope>NUCLEOTIDE SEQUENCE</scope>
    <source>
        <strain evidence="3">CkLH20</strain>
    </source>
</reference>
<feature type="region of interest" description="Disordered" evidence="1">
    <location>
        <begin position="346"/>
        <end position="378"/>
    </location>
</feature>
<dbReference type="RefSeq" id="XP_038739859.1">
    <property type="nucleotide sequence ID" value="XM_038894779.1"/>
</dbReference>
<feature type="compositionally biased region" description="Basic and acidic residues" evidence="1">
    <location>
        <begin position="64"/>
        <end position="73"/>
    </location>
</feature>